<sequence>MPRSSQQAHPALAWVESPLQLLSAAEWAARRLADTGQPTRVVYRILDPQVVATAELLHRMGAPFARFEPYYGIPWTALGTARHWVLGDPLSGQARAATAVLPAPRRLSIVDDGAMVVHTVRAILGEVPFGRPGQRESRAKVLLGELAGEKLRRLASERRLELFTAFTAAHTPAERLGAAVEVNRFPWLRAAARRGGAPRIPLPADRIALGTARVVDGLLRPSAHLEWVRALARAAPLAYLPHRREPVELLDAVAAIPGVTVVRTGVPVELVLAAASDPLEVHTLRSSASVTLAAVLAGTGSVIRSGSPRTAAETQEADA</sequence>
<name>A0ABT1ZIL8_9MICO</name>
<organism evidence="1 2">
    <name type="scientific">Protaetiibacter mangrovi</name>
    <dbReference type="NCBI Taxonomy" id="2970926"/>
    <lineage>
        <taxon>Bacteria</taxon>
        <taxon>Bacillati</taxon>
        <taxon>Actinomycetota</taxon>
        <taxon>Actinomycetes</taxon>
        <taxon>Micrococcales</taxon>
        <taxon>Microbacteriaceae</taxon>
        <taxon>Protaetiibacter</taxon>
    </lineage>
</organism>
<evidence type="ECO:0000313" key="1">
    <source>
        <dbReference type="EMBL" id="MCS0500565.1"/>
    </source>
</evidence>
<protein>
    <submittedName>
        <fullName evidence="1">Uncharacterized protein</fullName>
    </submittedName>
</protein>
<comment type="caution">
    <text evidence="1">The sequence shown here is derived from an EMBL/GenBank/DDBJ whole genome shotgun (WGS) entry which is preliminary data.</text>
</comment>
<keyword evidence="2" id="KW-1185">Reference proteome</keyword>
<evidence type="ECO:0000313" key="2">
    <source>
        <dbReference type="Proteomes" id="UP001205337"/>
    </source>
</evidence>
<gene>
    <name evidence="1" type="ORF">NUH29_13510</name>
</gene>
<reference evidence="1 2" key="1">
    <citation type="submission" date="2022-08" db="EMBL/GenBank/DDBJ databases">
        <authorList>
            <person name="Li F."/>
        </authorList>
    </citation>
    <scope>NUCLEOTIDE SEQUENCE [LARGE SCALE GENOMIC DNA]</scope>
    <source>
        <strain evidence="1 2">10F1B-8-1</strain>
    </source>
</reference>
<dbReference type="Proteomes" id="UP001205337">
    <property type="component" value="Unassembled WGS sequence"/>
</dbReference>
<dbReference type="EMBL" id="JANTHX010000008">
    <property type="protein sequence ID" value="MCS0500565.1"/>
    <property type="molecule type" value="Genomic_DNA"/>
</dbReference>
<dbReference type="RefSeq" id="WP_258799748.1">
    <property type="nucleotide sequence ID" value="NZ_JANTHX010000008.1"/>
</dbReference>
<accession>A0ABT1ZIL8</accession>
<proteinExistence type="predicted"/>